<keyword evidence="2" id="KW-1185">Reference proteome</keyword>
<evidence type="ECO:0008006" key="3">
    <source>
        <dbReference type="Google" id="ProtNLM"/>
    </source>
</evidence>
<dbReference type="EMBL" id="AP012029">
    <property type="protein sequence ID" value="BAJ63758.1"/>
    <property type="molecule type" value="Genomic_DNA"/>
</dbReference>
<dbReference type="Pfam" id="PF24741">
    <property type="entry name" value="AlkZ-rel"/>
    <property type="match status" value="1"/>
</dbReference>
<reference evidence="1 2" key="1">
    <citation type="submission" date="2010-12" db="EMBL/GenBank/DDBJ databases">
        <title>Whole genome sequence of Anaerolinea thermophila UNI-1.</title>
        <authorList>
            <person name="Narita-Yamada S."/>
            <person name="Kishi E."/>
            <person name="Watanabe Y."/>
            <person name="Takasaki K."/>
            <person name="Ankai A."/>
            <person name="Oguchi A."/>
            <person name="Fukui S."/>
            <person name="Takahashi M."/>
            <person name="Yashiro I."/>
            <person name="Hosoyama A."/>
            <person name="Sekiguchi Y."/>
            <person name="Hanada S."/>
            <person name="Fujita N."/>
        </authorList>
    </citation>
    <scope>NUCLEOTIDE SEQUENCE [LARGE SCALE GENOMIC DNA]</scope>
    <source>
        <strain evidence="2">DSM 14523 / JCM 11388 / NBRC 100420 / UNI-1</strain>
    </source>
</reference>
<accession>E8N5P4</accession>
<evidence type="ECO:0000313" key="1">
    <source>
        <dbReference type="EMBL" id="BAJ63758.1"/>
    </source>
</evidence>
<proteinExistence type="predicted"/>
<dbReference type="InterPro" id="IPR056298">
    <property type="entry name" value="AlkZ-rel"/>
</dbReference>
<organism evidence="1 2">
    <name type="scientific">Anaerolinea thermophila (strain DSM 14523 / JCM 11388 / NBRC 100420 / UNI-1)</name>
    <dbReference type="NCBI Taxonomy" id="926569"/>
    <lineage>
        <taxon>Bacteria</taxon>
        <taxon>Bacillati</taxon>
        <taxon>Chloroflexota</taxon>
        <taxon>Anaerolineae</taxon>
        <taxon>Anaerolineales</taxon>
        <taxon>Anaerolineaceae</taxon>
        <taxon>Anaerolinea</taxon>
    </lineage>
</organism>
<protein>
    <recommendedName>
        <fullName evidence="3">Winged helix DNA-binding domain-containing protein</fullName>
    </recommendedName>
</protein>
<name>E8N5P4_ANATU</name>
<evidence type="ECO:0000313" key="2">
    <source>
        <dbReference type="Proteomes" id="UP000008922"/>
    </source>
</evidence>
<dbReference type="InParanoid" id="E8N5P4"/>
<dbReference type="OrthoDB" id="154810at2"/>
<dbReference type="RefSeq" id="WP_013560136.1">
    <property type="nucleotide sequence ID" value="NC_014960.1"/>
</dbReference>
<gene>
    <name evidence="1" type="ordered locus">ANT_17320</name>
</gene>
<dbReference type="Proteomes" id="UP000008922">
    <property type="component" value="Chromosome"/>
</dbReference>
<dbReference type="AlphaFoldDB" id="E8N5P4"/>
<dbReference type="HOGENOM" id="CLU_942145_0_0_0"/>
<dbReference type="KEGG" id="atm:ANT_17320"/>
<dbReference type="STRING" id="926569.ANT_17320"/>
<dbReference type="eggNOG" id="ENOG5030JAW">
    <property type="taxonomic scope" value="Bacteria"/>
</dbReference>
<sequence>MKQISKTALENYRAITFRTHPGYRLTNPEEALTFIQQRGYVLFWPCQGIEFPSLWAAVAGNRPVADEHDDPGHITWSWKDEWLGKHLVYYGRVIRRKNTFISLDLLPYFYALSPNYGNPYEDYLIDYSAGKLSAEAKAVYEALIKEGALDTISLRKAARLSSRASDSAFNRALEELQITFRVVPVAVSQAGAWKYAFVYDLTARHYPDLVDKAHPISEWDARRKIIQNALESLGAARISDLNRIFQWEKSLIERTCESLVERKAILKNISLDESSSDYFCVPQFVEKTSALTLTS</sequence>